<keyword evidence="1" id="KW-0175">Coiled coil</keyword>
<feature type="region of interest" description="Disordered" evidence="2">
    <location>
        <begin position="167"/>
        <end position="200"/>
    </location>
</feature>
<organism evidence="3 4">
    <name type="scientific">Diversispora epigaea</name>
    <dbReference type="NCBI Taxonomy" id="1348612"/>
    <lineage>
        <taxon>Eukaryota</taxon>
        <taxon>Fungi</taxon>
        <taxon>Fungi incertae sedis</taxon>
        <taxon>Mucoromycota</taxon>
        <taxon>Glomeromycotina</taxon>
        <taxon>Glomeromycetes</taxon>
        <taxon>Diversisporales</taxon>
        <taxon>Diversisporaceae</taxon>
        <taxon>Diversispora</taxon>
    </lineage>
</organism>
<evidence type="ECO:0000313" key="3">
    <source>
        <dbReference type="EMBL" id="RHZ84073.1"/>
    </source>
</evidence>
<sequence>MSRIRNRSIFASAIARLPAFTAPSTSSTSKYTRPETKPTAPFVVEEEEEREATRKEIKSSMKRLIAKIDSLDKKMYTLLKEQIDIKKKFKNIELLSEINNDPNFSKLLEKLRGMRGRIASRVKSAIFEIFEESQLPRIDFQSSPTEINSWKSGQRVKDIYRKLFEEEEERSSKRRRTSGDRVLSPRLGSPRLGSPRLGSSRLGSPWLTSSRLVSPQLAFFQPVSPQPVSPQLFESPDTPDTTREEGDTTSGNFL</sequence>
<evidence type="ECO:0000256" key="1">
    <source>
        <dbReference type="SAM" id="Coils"/>
    </source>
</evidence>
<gene>
    <name evidence="3" type="ORF">Glove_85g8</name>
</gene>
<dbReference type="AlphaFoldDB" id="A0A397JGH9"/>
<feature type="region of interest" description="Disordered" evidence="2">
    <location>
        <begin position="223"/>
        <end position="254"/>
    </location>
</feature>
<dbReference type="OrthoDB" id="2380463at2759"/>
<keyword evidence="4" id="KW-1185">Reference proteome</keyword>
<feature type="compositionally biased region" description="Low complexity" evidence="2">
    <location>
        <begin position="184"/>
        <end position="200"/>
    </location>
</feature>
<reference evidence="3 4" key="1">
    <citation type="submission" date="2018-08" db="EMBL/GenBank/DDBJ databases">
        <title>Genome and evolution of the arbuscular mycorrhizal fungus Diversispora epigaea (formerly Glomus versiforme) and its bacterial endosymbionts.</title>
        <authorList>
            <person name="Sun X."/>
            <person name="Fei Z."/>
            <person name="Harrison M."/>
        </authorList>
    </citation>
    <scope>NUCLEOTIDE SEQUENCE [LARGE SCALE GENOMIC DNA]</scope>
    <source>
        <strain evidence="3 4">IT104</strain>
    </source>
</reference>
<proteinExistence type="predicted"/>
<name>A0A397JGH9_9GLOM</name>
<evidence type="ECO:0000256" key="2">
    <source>
        <dbReference type="SAM" id="MobiDB-lite"/>
    </source>
</evidence>
<accession>A0A397JGH9</accession>
<protein>
    <submittedName>
        <fullName evidence="3">Uncharacterized protein</fullName>
    </submittedName>
</protein>
<dbReference type="EMBL" id="PQFF01000081">
    <property type="protein sequence ID" value="RHZ84073.1"/>
    <property type="molecule type" value="Genomic_DNA"/>
</dbReference>
<dbReference type="Proteomes" id="UP000266861">
    <property type="component" value="Unassembled WGS sequence"/>
</dbReference>
<comment type="caution">
    <text evidence="3">The sequence shown here is derived from an EMBL/GenBank/DDBJ whole genome shotgun (WGS) entry which is preliminary data.</text>
</comment>
<evidence type="ECO:0000313" key="4">
    <source>
        <dbReference type="Proteomes" id="UP000266861"/>
    </source>
</evidence>
<feature type="coiled-coil region" evidence="1">
    <location>
        <begin position="43"/>
        <end position="74"/>
    </location>
</feature>
<feature type="region of interest" description="Disordered" evidence="2">
    <location>
        <begin position="22"/>
        <end position="43"/>
    </location>
</feature>